<organism evidence="1">
    <name type="scientific">marine sediment metagenome</name>
    <dbReference type="NCBI Taxonomy" id="412755"/>
    <lineage>
        <taxon>unclassified sequences</taxon>
        <taxon>metagenomes</taxon>
        <taxon>ecological metagenomes</taxon>
    </lineage>
</organism>
<comment type="caution">
    <text evidence="1">The sequence shown here is derived from an EMBL/GenBank/DDBJ whole genome shotgun (WGS) entry which is preliminary data.</text>
</comment>
<dbReference type="AlphaFoldDB" id="X1CPP8"/>
<dbReference type="EMBL" id="BART01037660">
    <property type="protein sequence ID" value="GAH09772.1"/>
    <property type="molecule type" value="Genomic_DNA"/>
</dbReference>
<name>X1CPP8_9ZZZZ</name>
<sequence length="44" mass="4974">MKVDHPFFARQAGGQLGKQLIFRRTPRGHAAYRYFKPVQPGSTG</sequence>
<proteinExistence type="predicted"/>
<gene>
    <name evidence="1" type="ORF">S01H4_62891</name>
</gene>
<reference evidence="1" key="1">
    <citation type="journal article" date="2014" name="Front. Microbiol.">
        <title>High frequency of phylogenetically diverse reductive dehalogenase-homologous genes in deep subseafloor sedimentary metagenomes.</title>
        <authorList>
            <person name="Kawai M."/>
            <person name="Futagami T."/>
            <person name="Toyoda A."/>
            <person name="Takaki Y."/>
            <person name="Nishi S."/>
            <person name="Hori S."/>
            <person name="Arai W."/>
            <person name="Tsubouchi T."/>
            <person name="Morono Y."/>
            <person name="Uchiyama I."/>
            <person name="Ito T."/>
            <person name="Fujiyama A."/>
            <person name="Inagaki F."/>
            <person name="Takami H."/>
        </authorList>
    </citation>
    <scope>NUCLEOTIDE SEQUENCE</scope>
    <source>
        <strain evidence="1">Expedition CK06-06</strain>
    </source>
</reference>
<accession>X1CPP8</accession>
<evidence type="ECO:0000313" key="1">
    <source>
        <dbReference type="EMBL" id="GAH09772.1"/>
    </source>
</evidence>
<feature type="non-terminal residue" evidence="1">
    <location>
        <position position="44"/>
    </location>
</feature>
<protein>
    <submittedName>
        <fullName evidence="1">Uncharacterized protein</fullName>
    </submittedName>
</protein>